<dbReference type="Gene3D" id="3.90.550.10">
    <property type="entry name" value="Spore Coat Polysaccharide Biosynthesis Protein SpsA, Chain A"/>
    <property type="match status" value="1"/>
</dbReference>
<dbReference type="AlphaFoldDB" id="A0A371XGE0"/>
<name>A0A371XGE0_9HYPH</name>
<sequence>MSTIGLNMIVKNEAKIILNCLASVRSLVDYVLIVDTGSTDGTQDLIRNFLQQAGIAGKVIEEPWRNFADNRTSALNALRQISGVDYTLLMDADDLLVLEPDFDPKSFKSSLSADIYDLKIVHGDIYFFRPALFRNALNFSFKAVLHEYLEAPPEAKSRQTANGIYIKTTAGGARSANPDKYKDDAKLLENALETETDPFLISRYTFYLAQSYRDCGERELALKNYLRRAEMGYWDQEVYVSRWEAANLMAALGRPFDDVVAAYETAIKIVPERAEAFHSASRYCRNQRHFKKGFEFAKRALGFQQPAGLFVQPWVYDYALLDEYAVNGYWADSYYESLDACLKLLESDKTPQDMRKRVAANARFAFEKLPKP</sequence>
<dbReference type="PANTHER" id="PTHR43630">
    <property type="entry name" value="POLY-BETA-1,6-N-ACETYL-D-GLUCOSAMINE SYNTHASE"/>
    <property type="match status" value="1"/>
</dbReference>
<dbReference type="Proteomes" id="UP000262379">
    <property type="component" value="Unassembled WGS sequence"/>
</dbReference>
<dbReference type="PANTHER" id="PTHR43630:SF2">
    <property type="entry name" value="GLYCOSYLTRANSFERASE"/>
    <property type="match status" value="1"/>
</dbReference>
<proteinExistence type="inferred from homology"/>
<evidence type="ECO:0000313" key="4">
    <source>
        <dbReference type="Proteomes" id="UP000262379"/>
    </source>
</evidence>
<dbReference type="GO" id="GO:0016740">
    <property type="term" value="F:transferase activity"/>
    <property type="evidence" value="ECO:0007669"/>
    <property type="project" value="UniProtKB-KW"/>
</dbReference>
<organism evidence="3 4">
    <name type="scientific">Mesorhizobium denitrificans</name>
    <dbReference type="NCBI Taxonomy" id="2294114"/>
    <lineage>
        <taxon>Bacteria</taxon>
        <taxon>Pseudomonadati</taxon>
        <taxon>Pseudomonadota</taxon>
        <taxon>Alphaproteobacteria</taxon>
        <taxon>Hyphomicrobiales</taxon>
        <taxon>Phyllobacteriaceae</taxon>
        <taxon>Mesorhizobium</taxon>
    </lineage>
</organism>
<dbReference type="InterPro" id="IPR029044">
    <property type="entry name" value="Nucleotide-diphossugar_trans"/>
</dbReference>
<protein>
    <submittedName>
        <fullName evidence="3">Glycosyltransferase</fullName>
    </submittedName>
</protein>
<comment type="similarity">
    <text evidence="1">Belongs to the glycosyltransferase 2 family. WaaE/KdtX subfamily.</text>
</comment>
<dbReference type="InterPro" id="IPR001173">
    <property type="entry name" value="Glyco_trans_2-like"/>
</dbReference>
<evidence type="ECO:0000256" key="1">
    <source>
        <dbReference type="ARBA" id="ARBA00038494"/>
    </source>
</evidence>
<accession>A0A371XGE0</accession>
<dbReference type="RefSeq" id="WP_116623438.1">
    <property type="nucleotide sequence ID" value="NZ_QURN01000005.1"/>
</dbReference>
<evidence type="ECO:0000259" key="2">
    <source>
        <dbReference type="Pfam" id="PF00535"/>
    </source>
</evidence>
<evidence type="ECO:0000313" key="3">
    <source>
        <dbReference type="EMBL" id="RFC68295.1"/>
    </source>
</evidence>
<dbReference type="Gene3D" id="1.25.40.10">
    <property type="entry name" value="Tetratricopeptide repeat domain"/>
    <property type="match status" value="1"/>
</dbReference>
<keyword evidence="4" id="KW-1185">Reference proteome</keyword>
<dbReference type="Pfam" id="PF00535">
    <property type="entry name" value="Glycos_transf_2"/>
    <property type="match status" value="1"/>
</dbReference>
<feature type="domain" description="Glycosyltransferase 2-like" evidence="2">
    <location>
        <begin position="8"/>
        <end position="95"/>
    </location>
</feature>
<dbReference type="InterPro" id="IPR011990">
    <property type="entry name" value="TPR-like_helical_dom_sf"/>
</dbReference>
<dbReference type="EMBL" id="QURN01000005">
    <property type="protein sequence ID" value="RFC68295.1"/>
    <property type="molecule type" value="Genomic_DNA"/>
</dbReference>
<gene>
    <name evidence="3" type="ORF">DY251_08530</name>
</gene>
<dbReference type="SUPFAM" id="SSF48452">
    <property type="entry name" value="TPR-like"/>
    <property type="match status" value="1"/>
</dbReference>
<reference evidence="4" key="1">
    <citation type="submission" date="2018-08" db="EMBL/GenBank/DDBJ databases">
        <authorList>
            <person name="Im W.T."/>
        </authorList>
    </citation>
    <scope>NUCLEOTIDE SEQUENCE [LARGE SCALE GENOMIC DNA]</scope>
    <source>
        <strain evidence="4">LA-28</strain>
    </source>
</reference>
<dbReference type="SUPFAM" id="SSF53448">
    <property type="entry name" value="Nucleotide-diphospho-sugar transferases"/>
    <property type="match status" value="1"/>
</dbReference>
<keyword evidence="3" id="KW-0808">Transferase</keyword>
<comment type="caution">
    <text evidence="3">The sequence shown here is derived from an EMBL/GenBank/DDBJ whole genome shotgun (WGS) entry which is preliminary data.</text>
</comment>